<accession>A0A0N7MQ61</accession>
<gene>
    <name evidence="2" type="ORF">JGI4_00265</name>
    <name evidence="1" type="ORF">JGI8_00456</name>
</gene>
<dbReference type="Proteomes" id="UP000182200">
    <property type="component" value="Unassembled WGS sequence"/>
</dbReference>
<accession>A0A0P1MGE6</accession>
<accession>A0A0P1N0N9</accession>
<reference evidence="1 4" key="2">
    <citation type="submission" date="2015-11" db="EMBL/GenBank/DDBJ databases">
        <authorList>
            <person name="Varghese N."/>
        </authorList>
    </citation>
    <scope>NUCLEOTIDE SEQUENCE [LARGE SCALE GENOMIC DNA]</scope>
    <source>
        <strain evidence="1 4">JGI-8</strain>
    </source>
</reference>
<dbReference type="Proteomes" id="UP000182011">
    <property type="component" value="Unassembled WGS sequence"/>
</dbReference>
<accession>A0A0S4MQQ2</accession>
<accession>A0A0P1M7V0</accession>
<name>A0A0P1LST5_9BACT</name>
<evidence type="ECO:0008006" key="5">
    <source>
        <dbReference type="Google" id="ProtNLM"/>
    </source>
</evidence>
<evidence type="ECO:0000313" key="4">
    <source>
        <dbReference type="Proteomes" id="UP000182200"/>
    </source>
</evidence>
<keyword evidence="4" id="KW-1185">Reference proteome</keyword>
<sequence length="74" mass="8606">MQDISEEQWIQVAKTAQFRPPMPWFTLRDMTTEDLRAIYQFIRYLGPAGEPAPAYVPPNQEPKGPYILFPKPPE</sequence>
<accession>A0A0P1M1E0</accession>
<organism evidence="2 3">
    <name type="scientific">Candidatus Kryptonium thompsonii</name>
    <dbReference type="NCBI Taxonomy" id="1633631"/>
    <lineage>
        <taxon>Bacteria</taxon>
        <taxon>Pseudomonadati</taxon>
        <taxon>Candidatus Kryptoniota</taxon>
        <taxon>Candidatus Kryptonium</taxon>
    </lineage>
</organism>
<accession>A0A0P1LST5</accession>
<dbReference type="STRING" id="1633631.GCA_001442925_00267"/>
<reference evidence="2 3" key="1">
    <citation type="submission" date="2015-11" db="EMBL/GenBank/DDBJ databases">
        <authorList>
            <person name="Zhang Y."/>
            <person name="Guo Z."/>
        </authorList>
    </citation>
    <scope>NUCLEOTIDE SEQUENCE [LARGE SCALE GENOMIC DNA]</scope>
    <source>
        <strain evidence="2">JGI-4</strain>
    </source>
</reference>
<accession>A0A0P1P7U5</accession>
<dbReference type="EMBL" id="FAOP01000002">
    <property type="protein sequence ID" value="CUU01394.1"/>
    <property type="molecule type" value="Genomic_DNA"/>
</dbReference>
<dbReference type="AlphaFoldDB" id="A0A0P1LST5"/>
<evidence type="ECO:0000313" key="1">
    <source>
        <dbReference type="EMBL" id="CUS80947.1"/>
    </source>
</evidence>
<accession>A0A0P1LC30</accession>
<evidence type="ECO:0000313" key="3">
    <source>
        <dbReference type="Proteomes" id="UP000182011"/>
    </source>
</evidence>
<dbReference type="EMBL" id="CZVI01000004">
    <property type="protein sequence ID" value="CUS80947.1"/>
    <property type="molecule type" value="Genomic_DNA"/>
</dbReference>
<protein>
    <recommendedName>
        <fullName evidence="5">Cytochrome c</fullName>
    </recommendedName>
</protein>
<proteinExistence type="predicted"/>
<evidence type="ECO:0000313" key="2">
    <source>
        <dbReference type="EMBL" id="CUU01394.1"/>
    </source>
</evidence>
<accession>A0A0P1M395</accession>